<feature type="transmembrane region" description="Helical" evidence="1">
    <location>
        <begin position="90"/>
        <end position="110"/>
    </location>
</feature>
<dbReference type="PANTHER" id="PTHR28026">
    <property type="entry name" value="DUF962 DOMAIN PROTEIN (AFU_ORTHOLOGUE AFUA_8G05310)"/>
    <property type="match status" value="1"/>
</dbReference>
<feature type="transmembrane region" description="Helical" evidence="1">
    <location>
        <begin position="130"/>
        <end position="152"/>
    </location>
</feature>
<evidence type="ECO:0000256" key="1">
    <source>
        <dbReference type="SAM" id="Phobius"/>
    </source>
</evidence>
<evidence type="ECO:0000313" key="3">
    <source>
        <dbReference type="Proteomes" id="UP000289340"/>
    </source>
</evidence>
<keyword evidence="1" id="KW-1133">Transmembrane helix</keyword>
<comment type="caution">
    <text evidence="2">The sequence shown here is derived from an EMBL/GenBank/DDBJ whole genome shotgun (WGS) entry which is preliminary data.</text>
</comment>
<protein>
    <submittedName>
        <fullName evidence="2">Putative endoplasmic reticulum membrane protein C16E8.02</fullName>
    </submittedName>
</protein>
<accession>A0A445LMC0</accession>
<keyword evidence="1" id="KW-0472">Membrane</keyword>
<dbReference type="GO" id="GO:0005783">
    <property type="term" value="C:endoplasmic reticulum"/>
    <property type="evidence" value="ECO:0007669"/>
    <property type="project" value="TreeGrafter"/>
</dbReference>
<dbReference type="GO" id="GO:0046521">
    <property type="term" value="P:sphingoid catabolic process"/>
    <property type="evidence" value="ECO:0007669"/>
    <property type="project" value="TreeGrafter"/>
</dbReference>
<feature type="transmembrane region" description="Helical" evidence="1">
    <location>
        <begin position="159"/>
        <end position="180"/>
    </location>
</feature>
<proteinExistence type="predicted"/>
<feature type="transmembrane region" description="Helical" evidence="1">
    <location>
        <begin position="186"/>
        <end position="205"/>
    </location>
</feature>
<dbReference type="EMBL" id="QZWG01000002">
    <property type="protein sequence ID" value="RZC24416.1"/>
    <property type="molecule type" value="Genomic_DNA"/>
</dbReference>
<reference evidence="2 3" key="1">
    <citation type="submission" date="2018-09" db="EMBL/GenBank/DDBJ databases">
        <title>A high-quality reference genome of wild soybean provides a powerful tool to mine soybean genomes.</title>
        <authorList>
            <person name="Xie M."/>
            <person name="Chung C.Y.L."/>
            <person name="Li M.-W."/>
            <person name="Wong F.-L."/>
            <person name="Chan T.-F."/>
            <person name="Lam H.-M."/>
        </authorList>
    </citation>
    <scope>NUCLEOTIDE SEQUENCE [LARGE SCALE GENOMIC DNA]</scope>
    <source>
        <strain evidence="3">cv. W05</strain>
        <tissue evidence="2">Hypocotyl of etiolated seedlings</tissue>
    </source>
</reference>
<dbReference type="PANTHER" id="PTHR28026:SF8">
    <property type="entry name" value="YGL010W-LIKE PROTEIN"/>
    <property type="match status" value="1"/>
</dbReference>
<organism evidence="2 3">
    <name type="scientific">Glycine soja</name>
    <name type="common">Wild soybean</name>
    <dbReference type="NCBI Taxonomy" id="3848"/>
    <lineage>
        <taxon>Eukaryota</taxon>
        <taxon>Viridiplantae</taxon>
        <taxon>Streptophyta</taxon>
        <taxon>Embryophyta</taxon>
        <taxon>Tracheophyta</taxon>
        <taxon>Spermatophyta</taxon>
        <taxon>Magnoliopsida</taxon>
        <taxon>eudicotyledons</taxon>
        <taxon>Gunneridae</taxon>
        <taxon>Pentapetalae</taxon>
        <taxon>rosids</taxon>
        <taxon>fabids</taxon>
        <taxon>Fabales</taxon>
        <taxon>Fabaceae</taxon>
        <taxon>Papilionoideae</taxon>
        <taxon>50 kb inversion clade</taxon>
        <taxon>NPAAA clade</taxon>
        <taxon>indigoferoid/millettioid clade</taxon>
        <taxon>Phaseoleae</taxon>
        <taxon>Glycine</taxon>
        <taxon>Glycine subgen. Soja</taxon>
    </lineage>
</organism>
<dbReference type="AlphaFoldDB" id="A0A445LMC0"/>
<dbReference type="Pfam" id="PF06127">
    <property type="entry name" value="Mpo1-like"/>
    <property type="match status" value="1"/>
</dbReference>
<dbReference type="Proteomes" id="UP000289340">
    <property type="component" value="Chromosome 2"/>
</dbReference>
<keyword evidence="3" id="KW-1185">Reference proteome</keyword>
<gene>
    <name evidence="2" type="ORF">D0Y65_003585</name>
</gene>
<dbReference type="InterPro" id="IPR009305">
    <property type="entry name" value="Mpo1-like"/>
</dbReference>
<feature type="transmembrane region" description="Helical" evidence="1">
    <location>
        <begin position="217"/>
        <end position="236"/>
    </location>
</feature>
<evidence type="ECO:0000313" key="2">
    <source>
        <dbReference type="EMBL" id="RZC24416.1"/>
    </source>
</evidence>
<name>A0A445LMC0_GLYSO</name>
<keyword evidence="1" id="KW-0812">Transmembrane</keyword>
<sequence>MPSAAHPHPSLLLSTCPATGTSGTLLTAIGTGGSSFPPVSMAAPTSETDLACYLFKNEPPLMALGRRSGLFALEKHFAFYGAYHSNKINIAIHVLFVWPIFFSALLILYFVPLPPLFNLQNLEFSMWENYVILVWNVGFLVALLYSVFYVSLDLKAGSLAALLCALCWIGSSFVASQLGLSLAWKVVLVVQIVCWTGQFIGHGVFEKRAPALLDNLIQAFVMGPFFVLLEVLQTLFGYEPYPGFNSTVKAKVEANINEWQESKQKLIS</sequence>
<dbReference type="GO" id="GO:0016020">
    <property type="term" value="C:membrane"/>
    <property type="evidence" value="ECO:0007669"/>
    <property type="project" value="GOC"/>
</dbReference>